<keyword evidence="1" id="KW-0472">Membrane</keyword>
<proteinExistence type="predicted"/>
<keyword evidence="1" id="KW-1133">Transmembrane helix</keyword>
<dbReference type="PANTHER" id="PTHR36435:SF1">
    <property type="entry name" value="CAAX AMINO TERMINAL PROTEASE FAMILY PROTEIN"/>
    <property type="match status" value="1"/>
</dbReference>
<dbReference type="EMBL" id="UINC01084949">
    <property type="protein sequence ID" value="SVC32049.1"/>
    <property type="molecule type" value="Genomic_DNA"/>
</dbReference>
<protein>
    <recommendedName>
        <fullName evidence="2">CAAX prenyl protease 2/Lysostaphin resistance protein A-like domain-containing protein</fullName>
    </recommendedName>
</protein>
<gene>
    <name evidence="3" type="ORF">METZ01_LOCUS284903</name>
</gene>
<feature type="transmembrane region" description="Helical" evidence="1">
    <location>
        <begin position="99"/>
        <end position="120"/>
    </location>
</feature>
<feature type="transmembrane region" description="Helical" evidence="1">
    <location>
        <begin position="23"/>
        <end position="47"/>
    </location>
</feature>
<evidence type="ECO:0000259" key="2">
    <source>
        <dbReference type="Pfam" id="PF02517"/>
    </source>
</evidence>
<evidence type="ECO:0000313" key="3">
    <source>
        <dbReference type="EMBL" id="SVC32049.1"/>
    </source>
</evidence>
<feature type="transmembrane region" description="Helical" evidence="1">
    <location>
        <begin position="178"/>
        <end position="211"/>
    </location>
</feature>
<sequence>MNGPPVDPVDPAVAEGQWGVRHVAAGLAIGWAVTILVQVALVLLDVYEDGEEFSLEAVSLFQVALWFGLFGVPVWIVSNRGLDWSTLGLTIERRDILPGLAIGVFAQALLVPALYAPILFFRDDLDVAEDARELVDKADGLGVVLLVVVVVVGAPVVEEIFFRGLALRAFEWRLGRRVGLVVSAFVFGLVHLQVLQFPALVMFGLIAGWLAQRDGRLGRAIWAHVGFNAWTVGLLLWM</sequence>
<dbReference type="GO" id="GO:0080120">
    <property type="term" value="P:CAAX-box protein maturation"/>
    <property type="evidence" value="ECO:0007669"/>
    <property type="project" value="UniProtKB-ARBA"/>
</dbReference>
<reference evidence="3" key="1">
    <citation type="submission" date="2018-05" db="EMBL/GenBank/DDBJ databases">
        <authorList>
            <person name="Lanie J.A."/>
            <person name="Ng W.-L."/>
            <person name="Kazmierczak K.M."/>
            <person name="Andrzejewski T.M."/>
            <person name="Davidsen T.M."/>
            <person name="Wayne K.J."/>
            <person name="Tettelin H."/>
            <person name="Glass J.I."/>
            <person name="Rusch D."/>
            <person name="Podicherti R."/>
            <person name="Tsui H.-C.T."/>
            <person name="Winkler M.E."/>
        </authorList>
    </citation>
    <scope>NUCLEOTIDE SEQUENCE</scope>
</reference>
<keyword evidence="1" id="KW-0812">Transmembrane</keyword>
<feature type="transmembrane region" description="Helical" evidence="1">
    <location>
        <begin position="59"/>
        <end position="78"/>
    </location>
</feature>
<dbReference type="InterPro" id="IPR003675">
    <property type="entry name" value="Rce1/LyrA-like_dom"/>
</dbReference>
<feature type="transmembrane region" description="Helical" evidence="1">
    <location>
        <begin position="217"/>
        <end position="237"/>
    </location>
</feature>
<dbReference type="InterPro" id="IPR052710">
    <property type="entry name" value="CAAX_protease"/>
</dbReference>
<dbReference type="Pfam" id="PF02517">
    <property type="entry name" value="Rce1-like"/>
    <property type="match status" value="1"/>
</dbReference>
<accession>A0A382L5X4</accession>
<feature type="domain" description="CAAX prenyl protease 2/Lysostaphin resistance protein A-like" evidence="2">
    <location>
        <begin position="143"/>
        <end position="229"/>
    </location>
</feature>
<organism evidence="3">
    <name type="scientific">marine metagenome</name>
    <dbReference type="NCBI Taxonomy" id="408172"/>
    <lineage>
        <taxon>unclassified sequences</taxon>
        <taxon>metagenomes</taxon>
        <taxon>ecological metagenomes</taxon>
    </lineage>
</organism>
<dbReference type="GO" id="GO:0004175">
    <property type="term" value="F:endopeptidase activity"/>
    <property type="evidence" value="ECO:0007669"/>
    <property type="project" value="UniProtKB-ARBA"/>
</dbReference>
<dbReference type="AlphaFoldDB" id="A0A382L5X4"/>
<evidence type="ECO:0000256" key="1">
    <source>
        <dbReference type="SAM" id="Phobius"/>
    </source>
</evidence>
<dbReference type="PANTHER" id="PTHR36435">
    <property type="entry name" value="SLR1288 PROTEIN"/>
    <property type="match status" value="1"/>
</dbReference>
<feature type="transmembrane region" description="Helical" evidence="1">
    <location>
        <begin position="140"/>
        <end position="157"/>
    </location>
</feature>
<name>A0A382L5X4_9ZZZZ</name>